<organism evidence="2 3">
    <name type="scientific">Thermosporothrix hazakensis</name>
    <dbReference type="NCBI Taxonomy" id="644383"/>
    <lineage>
        <taxon>Bacteria</taxon>
        <taxon>Bacillati</taxon>
        <taxon>Chloroflexota</taxon>
        <taxon>Ktedonobacteria</taxon>
        <taxon>Ktedonobacterales</taxon>
        <taxon>Thermosporotrichaceae</taxon>
        <taxon>Thermosporothrix</taxon>
    </lineage>
</organism>
<keyword evidence="1" id="KW-0472">Membrane</keyword>
<evidence type="ECO:0000256" key="1">
    <source>
        <dbReference type="SAM" id="Phobius"/>
    </source>
</evidence>
<name>A0A326UAI0_THEHA</name>
<dbReference type="AlphaFoldDB" id="A0A326UAI0"/>
<proteinExistence type="predicted"/>
<protein>
    <submittedName>
        <fullName evidence="2">Uncharacterized protein</fullName>
    </submittedName>
</protein>
<feature type="transmembrane region" description="Helical" evidence="1">
    <location>
        <begin position="25"/>
        <end position="43"/>
    </location>
</feature>
<dbReference type="EMBL" id="QKUF01000003">
    <property type="protein sequence ID" value="PZW33081.1"/>
    <property type="molecule type" value="Genomic_DNA"/>
</dbReference>
<sequence length="220" mass="24402">MRDVGRCIAVYPDARKIMLGRQGRLLLSTVVPPLVLSALGIWKRGSRVGSKIGNIGVLVVWLILGIWGVLILPWVIFLIVRKPIVQVNEQGISYRMPPFFSPFISTLALPWEQIAALYVERAGQGDEHMLCVLPRDVDAFLEGVHWLNLPLMSLCLTGFGAPVAIPAGLLPLTVEELHAQICHQFQEQFERYAISAHELRMFPSIEPVETPGIDASLGSF</sequence>
<evidence type="ECO:0000313" key="2">
    <source>
        <dbReference type="EMBL" id="PZW33081.1"/>
    </source>
</evidence>
<reference evidence="2 3" key="1">
    <citation type="submission" date="2018-06" db="EMBL/GenBank/DDBJ databases">
        <title>Genomic Encyclopedia of Archaeal and Bacterial Type Strains, Phase II (KMG-II): from individual species to whole genera.</title>
        <authorList>
            <person name="Goeker M."/>
        </authorList>
    </citation>
    <scope>NUCLEOTIDE SEQUENCE [LARGE SCALE GENOMIC DNA]</scope>
    <source>
        <strain evidence="2 3">ATCC BAA-1881</strain>
    </source>
</reference>
<keyword evidence="1" id="KW-1133">Transmembrane helix</keyword>
<dbReference type="RefSeq" id="WP_111320668.1">
    <property type="nucleotide sequence ID" value="NZ_BIFX01000001.1"/>
</dbReference>
<keyword evidence="3" id="KW-1185">Reference proteome</keyword>
<dbReference type="Proteomes" id="UP000248806">
    <property type="component" value="Unassembled WGS sequence"/>
</dbReference>
<gene>
    <name evidence="2" type="ORF">EI42_01631</name>
</gene>
<accession>A0A326UAI0</accession>
<keyword evidence="1" id="KW-0812">Transmembrane</keyword>
<comment type="caution">
    <text evidence="2">The sequence shown here is derived from an EMBL/GenBank/DDBJ whole genome shotgun (WGS) entry which is preliminary data.</text>
</comment>
<feature type="transmembrane region" description="Helical" evidence="1">
    <location>
        <begin position="55"/>
        <end position="80"/>
    </location>
</feature>
<evidence type="ECO:0000313" key="3">
    <source>
        <dbReference type="Proteomes" id="UP000248806"/>
    </source>
</evidence>